<protein>
    <submittedName>
        <fullName evidence="1">Uncharacterized protein</fullName>
    </submittedName>
</protein>
<gene>
    <name evidence="1" type="ORF">CWS31_003600</name>
</gene>
<reference evidence="1 2" key="1">
    <citation type="submission" date="2019-08" db="EMBL/GenBank/DDBJ databases">
        <title>Microbe sample from Colwellia echini.</title>
        <authorList>
            <person name="Christiansen L."/>
            <person name="Pathiraja D."/>
            <person name="Schultz-Johansen M."/>
            <person name="Choi I.-G."/>
            <person name="Stougaard P."/>
        </authorList>
    </citation>
    <scope>NUCLEOTIDE SEQUENCE [LARGE SCALE GENOMIC DNA]</scope>
    <source>
        <strain evidence="1 2">A3</strain>
    </source>
</reference>
<sequence length="120" mass="13470">MTTVNVTSDITNAPMVDAKISFRFLALDKFQAYSMVREIIGSSHAENTDTKRYVCCVPLSVKNFEDINDYFIRQRIAITDCDILVSVSASVNNGIVDIPAIVNRMLKYIDCKLTFAYTVS</sequence>
<evidence type="ECO:0000313" key="2">
    <source>
        <dbReference type="Proteomes" id="UP000815846"/>
    </source>
</evidence>
<name>A0ABY3N0N5_9GAMM</name>
<organism evidence="1 2">
    <name type="scientific">Colwellia echini</name>
    <dbReference type="NCBI Taxonomy" id="1982103"/>
    <lineage>
        <taxon>Bacteria</taxon>
        <taxon>Pseudomonadati</taxon>
        <taxon>Pseudomonadota</taxon>
        <taxon>Gammaproteobacteria</taxon>
        <taxon>Alteromonadales</taxon>
        <taxon>Colwelliaceae</taxon>
        <taxon>Colwellia</taxon>
    </lineage>
</organism>
<dbReference type="EMBL" id="PJAI02000002">
    <property type="protein sequence ID" value="TYK66879.1"/>
    <property type="molecule type" value="Genomic_DNA"/>
</dbReference>
<dbReference type="Proteomes" id="UP000815846">
    <property type="component" value="Unassembled WGS sequence"/>
</dbReference>
<proteinExistence type="predicted"/>
<evidence type="ECO:0000313" key="1">
    <source>
        <dbReference type="EMBL" id="TYK66879.1"/>
    </source>
</evidence>
<keyword evidence="2" id="KW-1185">Reference proteome</keyword>
<dbReference type="RefSeq" id="WP_101344461.1">
    <property type="nucleotide sequence ID" value="NZ_PJAI02000002.1"/>
</dbReference>
<accession>A0ABY3N0N5</accession>
<comment type="caution">
    <text evidence="1">The sequence shown here is derived from an EMBL/GenBank/DDBJ whole genome shotgun (WGS) entry which is preliminary data.</text>
</comment>